<dbReference type="AlphaFoldDB" id="A0A926DEB1"/>
<organism evidence="3 4">
    <name type="scientific">Guopingia tenuis</name>
    <dbReference type="NCBI Taxonomy" id="2763656"/>
    <lineage>
        <taxon>Bacteria</taxon>
        <taxon>Bacillati</taxon>
        <taxon>Bacillota</taxon>
        <taxon>Clostridia</taxon>
        <taxon>Christensenellales</taxon>
        <taxon>Christensenellaceae</taxon>
        <taxon>Guopingia</taxon>
    </lineage>
</organism>
<dbReference type="SUPFAM" id="SSF54593">
    <property type="entry name" value="Glyoxalase/Bleomycin resistance protein/Dihydroxybiphenyl dioxygenase"/>
    <property type="match status" value="1"/>
</dbReference>
<evidence type="ECO:0000313" key="3">
    <source>
        <dbReference type="EMBL" id="MBC8537370.1"/>
    </source>
</evidence>
<reference evidence="3" key="1">
    <citation type="submission" date="2020-08" db="EMBL/GenBank/DDBJ databases">
        <title>Genome public.</title>
        <authorList>
            <person name="Liu C."/>
            <person name="Sun Q."/>
        </authorList>
    </citation>
    <scope>NUCLEOTIDE SEQUENCE</scope>
    <source>
        <strain evidence="3">NSJ-63</strain>
    </source>
</reference>
<keyword evidence="4" id="KW-1185">Reference proteome</keyword>
<gene>
    <name evidence="3" type="ORF">H8693_00275</name>
</gene>
<evidence type="ECO:0000259" key="2">
    <source>
        <dbReference type="PROSITE" id="PS51819"/>
    </source>
</evidence>
<accession>A0A926DEB1</accession>
<dbReference type="PANTHER" id="PTHR43048">
    <property type="entry name" value="METHYLMALONYL-COA EPIMERASE"/>
    <property type="match status" value="1"/>
</dbReference>
<dbReference type="InterPro" id="IPR037523">
    <property type="entry name" value="VOC_core"/>
</dbReference>
<dbReference type="Pfam" id="PF00903">
    <property type="entry name" value="Glyoxalase"/>
    <property type="match status" value="1"/>
</dbReference>
<dbReference type="GO" id="GO:0046872">
    <property type="term" value="F:metal ion binding"/>
    <property type="evidence" value="ECO:0007669"/>
    <property type="project" value="UniProtKB-KW"/>
</dbReference>
<dbReference type="Proteomes" id="UP000617951">
    <property type="component" value="Unassembled WGS sequence"/>
</dbReference>
<dbReference type="InterPro" id="IPR029068">
    <property type="entry name" value="Glyas_Bleomycin-R_OHBP_Dase"/>
</dbReference>
<dbReference type="Gene3D" id="3.10.180.10">
    <property type="entry name" value="2,3-Dihydroxybiphenyl 1,2-Dioxygenase, domain 1"/>
    <property type="match status" value="1"/>
</dbReference>
<dbReference type="CDD" id="cd06587">
    <property type="entry name" value="VOC"/>
    <property type="match status" value="1"/>
</dbReference>
<proteinExistence type="predicted"/>
<evidence type="ECO:0000256" key="1">
    <source>
        <dbReference type="ARBA" id="ARBA00022723"/>
    </source>
</evidence>
<name>A0A926DEB1_9FIRM</name>
<keyword evidence="1" id="KW-0479">Metal-binding</keyword>
<dbReference type="GO" id="GO:0046491">
    <property type="term" value="P:L-methylmalonyl-CoA metabolic process"/>
    <property type="evidence" value="ECO:0007669"/>
    <property type="project" value="TreeGrafter"/>
</dbReference>
<feature type="domain" description="VOC" evidence="2">
    <location>
        <begin position="8"/>
        <end position="130"/>
    </location>
</feature>
<protein>
    <submittedName>
        <fullName evidence="3">VOC family protein</fullName>
    </submittedName>
</protein>
<dbReference type="PANTHER" id="PTHR43048:SF3">
    <property type="entry name" value="METHYLMALONYL-COA EPIMERASE, MITOCHONDRIAL"/>
    <property type="match status" value="1"/>
</dbReference>
<evidence type="ECO:0000313" key="4">
    <source>
        <dbReference type="Proteomes" id="UP000617951"/>
    </source>
</evidence>
<dbReference type="EMBL" id="JACRSS010000001">
    <property type="protein sequence ID" value="MBC8537370.1"/>
    <property type="molecule type" value="Genomic_DNA"/>
</dbReference>
<dbReference type="RefSeq" id="WP_249279300.1">
    <property type="nucleotide sequence ID" value="NZ_JACRSS010000001.1"/>
</dbReference>
<dbReference type="InterPro" id="IPR004360">
    <property type="entry name" value="Glyas_Fos-R_dOase_dom"/>
</dbReference>
<dbReference type="PROSITE" id="PS51819">
    <property type="entry name" value="VOC"/>
    <property type="match status" value="1"/>
</dbReference>
<dbReference type="GO" id="GO:0004493">
    <property type="term" value="F:methylmalonyl-CoA epimerase activity"/>
    <property type="evidence" value="ECO:0007669"/>
    <property type="project" value="TreeGrafter"/>
</dbReference>
<dbReference type="InterPro" id="IPR051785">
    <property type="entry name" value="MMCE/EMCE_epimerase"/>
</dbReference>
<comment type="caution">
    <text evidence="3">The sequence shown here is derived from an EMBL/GenBank/DDBJ whole genome shotgun (WGS) entry which is preliminary data.</text>
</comment>
<sequence>MNELGVVGFGHIGTYIRDMEVSKKFYMDVLGFHVLYECLHEYSGNKLCFLQNQNCVVELVQFKNHEERQDGIFDHLTIEVKDIKKAKEYLEGRGIVFESEIKLDPQLGENGMYYVMFRGPDGEHLQITETF</sequence>